<dbReference type="AlphaFoldDB" id="A0A6A4NJS2"/>
<gene>
    <name evidence="1" type="ORF">Lalb_Chr23g0277641</name>
</gene>
<evidence type="ECO:0000313" key="1">
    <source>
        <dbReference type="EMBL" id="KAE9587784.1"/>
    </source>
</evidence>
<evidence type="ECO:0000313" key="2">
    <source>
        <dbReference type="Proteomes" id="UP000447434"/>
    </source>
</evidence>
<sequence length="58" mass="6856">MFIAEHRESNPRPRMLLSLVNESPCDHKNLVRSQSFSLLGLDDNVMKDYYYQVQRILS</sequence>
<protein>
    <submittedName>
        <fullName evidence="1">Uncharacterized protein</fullName>
    </submittedName>
</protein>
<reference evidence="2" key="1">
    <citation type="journal article" date="2020" name="Nat. Commun.">
        <title>Genome sequence of the cluster root forming white lupin.</title>
        <authorList>
            <person name="Hufnagel B."/>
            <person name="Marques A."/>
            <person name="Soriano A."/>
            <person name="Marques L."/>
            <person name="Divol F."/>
            <person name="Doumas P."/>
            <person name="Sallet E."/>
            <person name="Mancinotti D."/>
            <person name="Carrere S."/>
            <person name="Marande W."/>
            <person name="Arribat S."/>
            <person name="Keller J."/>
            <person name="Huneau C."/>
            <person name="Blein T."/>
            <person name="Aime D."/>
            <person name="Laguerre M."/>
            <person name="Taylor J."/>
            <person name="Schubert V."/>
            <person name="Nelson M."/>
            <person name="Geu-Flores F."/>
            <person name="Crespi M."/>
            <person name="Gallardo-Guerrero K."/>
            <person name="Delaux P.-M."/>
            <person name="Salse J."/>
            <person name="Berges H."/>
            <person name="Guyot R."/>
            <person name="Gouzy J."/>
            <person name="Peret B."/>
        </authorList>
    </citation>
    <scope>NUCLEOTIDE SEQUENCE [LARGE SCALE GENOMIC DNA]</scope>
    <source>
        <strain evidence="2">cv. Amiga</strain>
    </source>
</reference>
<proteinExistence type="predicted"/>
<dbReference type="EMBL" id="WOCE01000023">
    <property type="protein sequence ID" value="KAE9587784.1"/>
    <property type="molecule type" value="Genomic_DNA"/>
</dbReference>
<name>A0A6A4NJS2_LUPAL</name>
<keyword evidence="2" id="KW-1185">Reference proteome</keyword>
<accession>A0A6A4NJS2</accession>
<comment type="caution">
    <text evidence="1">The sequence shown here is derived from an EMBL/GenBank/DDBJ whole genome shotgun (WGS) entry which is preliminary data.</text>
</comment>
<dbReference type="Proteomes" id="UP000447434">
    <property type="component" value="Chromosome 23"/>
</dbReference>
<organism evidence="1 2">
    <name type="scientific">Lupinus albus</name>
    <name type="common">White lupine</name>
    <name type="synonym">Lupinus termis</name>
    <dbReference type="NCBI Taxonomy" id="3870"/>
    <lineage>
        <taxon>Eukaryota</taxon>
        <taxon>Viridiplantae</taxon>
        <taxon>Streptophyta</taxon>
        <taxon>Embryophyta</taxon>
        <taxon>Tracheophyta</taxon>
        <taxon>Spermatophyta</taxon>
        <taxon>Magnoliopsida</taxon>
        <taxon>eudicotyledons</taxon>
        <taxon>Gunneridae</taxon>
        <taxon>Pentapetalae</taxon>
        <taxon>rosids</taxon>
        <taxon>fabids</taxon>
        <taxon>Fabales</taxon>
        <taxon>Fabaceae</taxon>
        <taxon>Papilionoideae</taxon>
        <taxon>50 kb inversion clade</taxon>
        <taxon>genistoids sensu lato</taxon>
        <taxon>core genistoids</taxon>
        <taxon>Genisteae</taxon>
        <taxon>Lupinus</taxon>
    </lineage>
</organism>